<accession>A0A1Y2M2S5</accession>
<dbReference type="Proteomes" id="UP000193240">
    <property type="component" value="Unassembled WGS sequence"/>
</dbReference>
<protein>
    <recommendedName>
        <fullName evidence="2">GCN5-related N-acetyltransferase Rv2170-like domain-containing protein</fullName>
    </recommendedName>
</protein>
<sequence>MEVYEHPPTSSILQKALKSALPYSISIVYRTQHPSQSEHARILSTIPESATTVPECWAAAYIDRSTRPGTELWLFAAGEDPNHPTEQSGGSSGQRGTTSNSSTTSLCSQCKLATLSLLDHMSTLPLAPLHPDELPSLELAKQHEKEHPESGHGVVYALSPGTYMRHLLWPGVVVLGACHHLLVSLCRGAGILREEFPGADALLNKFLFRIEDLPLVKELPEGLRWGELRPQDLPTVQARTSIPRATRTLLSLQSKGVFESATGKAVAWTFLGLDGSLTTLHTEPEWRGKGIARSVAANIIGECAPGLAVDEQGTAWSHADVYVGNVQSENVCRRLGGRAMWQHYWVRVDLSKAGALAKTSQDRDSLQ</sequence>
<proteinExistence type="predicted"/>
<keyword evidence="4" id="KW-1185">Reference proteome</keyword>
<dbReference type="InterPro" id="IPR016181">
    <property type="entry name" value="Acyl_CoA_acyltransferase"/>
</dbReference>
<dbReference type="EMBL" id="KZ107843">
    <property type="protein sequence ID" value="OSS49508.1"/>
    <property type="molecule type" value="Genomic_DNA"/>
</dbReference>
<evidence type="ECO:0000259" key="2">
    <source>
        <dbReference type="Pfam" id="PF08445"/>
    </source>
</evidence>
<dbReference type="AlphaFoldDB" id="A0A1Y2M2S5"/>
<dbReference type="Gene3D" id="3.40.630.30">
    <property type="match status" value="1"/>
</dbReference>
<feature type="compositionally biased region" description="Low complexity" evidence="1">
    <location>
        <begin position="94"/>
        <end position="103"/>
    </location>
</feature>
<dbReference type="Pfam" id="PF08445">
    <property type="entry name" value="FR47"/>
    <property type="match status" value="1"/>
</dbReference>
<gene>
    <name evidence="3" type="ORF">B5807_05832</name>
</gene>
<dbReference type="InterPro" id="IPR053225">
    <property type="entry name" value="Acyl-CoA_N-acyltransferase"/>
</dbReference>
<evidence type="ECO:0000313" key="4">
    <source>
        <dbReference type="Proteomes" id="UP000193240"/>
    </source>
</evidence>
<dbReference type="SUPFAM" id="SSF55729">
    <property type="entry name" value="Acyl-CoA N-acyltransferases (Nat)"/>
    <property type="match status" value="1"/>
</dbReference>
<dbReference type="PANTHER" id="PTHR20958:SF6">
    <property type="entry name" value="GLYCINE N-ACYLTRANSFERASE-LIKE PROTEIN"/>
    <property type="match status" value="1"/>
</dbReference>
<name>A0A1Y2M2S5_EPING</name>
<dbReference type="InterPro" id="IPR013653">
    <property type="entry name" value="GCN5-like_dom"/>
</dbReference>
<organism evidence="3 4">
    <name type="scientific">Epicoccum nigrum</name>
    <name type="common">Soil fungus</name>
    <name type="synonym">Epicoccum purpurascens</name>
    <dbReference type="NCBI Taxonomy" id="105696"/>
    <lineage>
        <taxon>Eukaryota</taxon>
        <taxon>Fungi</taxon>
        <taxon>Dikarya</taxon>
        <taxon>Ascomycota</taxon>
        <taxon>Pezizomycotina</taxon>
        <taxon>Dothideomycetes</taxon>
        <taxon>Pleosporomycetidae</taxon>
        <taxon>Pleosporales</taxon>
        <taxon>Pleosporineae</taxon>
        <taxon>Didymellaceae</taxon>
        <taxon>Epicoccum</taxon>
    </lineage>
</organism>
<dbReference type="InParanoid" id="A0A1Y2M2S5"/>
<reference evidence="3 4" key="1">
    <citation type="journal article" date="2017" name="Genome Announc.">
        <title>Genome sequence of the saprophytic ascomycete Epicoccum nigrum ICMP 19927 strain isolated from New Zealand.</title>
        <authorList>
            <person name="Fokin M."/>
            <person name="Fleetwood D."/>
            <person name="Weir B.S."/>
            <person name="Villas-Boas S.G."/>
        </authorList>
    </citation>
    <scope>NUCLEOTIDE SEQUENCE [LARGE SCALE GENOMIC DNA]</scope>
    <source>
        <strain evidence="3 4">ICMP 19927</strain>
    </source>
</reference>
<dbReference type="GO" id="GO:0016747">
    <property type="term" value="F:acyltransferase activity, transferring groups other than amino-acyl groups"/>
    <property type="evidence" value="ECO:0007669"/>
    <property type="project" value="InterPro"/>
</dbReference>
<feature type="domain" description="GCN5-related N-acetyltransferase Rv2170-like" evidence="2">
    <location>
        <begin position="256"/>
        <end position="346"/>
    </location>
</feature>
<evidence type="ECO:0000313" key="3">
    <source>
        <dbReference type="EMBL" id="OSS49508.1"/>
    </source>
</evidence>
<feature type="region of interest" description="Disordered" evidence="1">
    <location>
        <begin position="77"/>
        <end position="103"/>
    </location>
</feature>
<evidence type="ECO:0000256" key="1">
    <source>
        <dbReference type="SAM" id="MobiDB-lite"/>
    </source>
</evidence>
<dbReference type="OMA" id="DEMPIAW"/>
<dbReference type="PANTHER" id="PTHR20958">
    <property type="entry name" value="GLYCINE N-ACYLTRANSFERASE-LIKE PROTEIN"/>
    <property type="match status" value="1"/>
</dbReference>